<keyword evidence="3" id="KW-0731">Sigma factor</keyword>
<dbReference type="SUPFAM" id="SSF88659">
    <property type="entry name" value="Sigma3 and sigma4 domains of RNA polymerase sigma factors"/>
    <property type="match status" value="1"/>
</dbReference>
<name>A0A1H3TU20_9ACTN</name>
<organism evidence="8 9">
    <name type="scientific">Asanoa ishikariensis</name>
    <dbReference type="NCBI Taxonomy" id="137265"/>
    <lineage>
        <taxon>Bacteria</taxon>
        <taxon>Bacillati</taxon>
        <taxon>Actinomycetota</taxon>
        <taxon>Actinomycetes</taxon>
        <taxon>Micromonosporales</taxon>
        <taxon>Micromonosporaceae</taxon>
        <taxon>Asanoa</taxon>
    </lineage>
</organism>
<dbReference type="Pfam" id="PF08281">
    <property type="entry name" value="Sigma70_r4_2"/>
    <property type="match status" value="1"/>
</dbReference>
<keyword evidence="4" id="KW-0238">DNA-binding</keyword>
<dbReference type="GO" id="GO:0003677">
    <property type="term" value="F:DNA binding"/>
    <property type="evidence" value="ECO:0007669"/>
    <property type="project" value="UniProtKB-KW"/>
</dbReference>
<reference evidence="9" key="1">
    <citation type="submission" date="2016-10" db="EMBL/GenBank/DDBJ databases">
        <authorList>
            <person name="Varghese N."/>
            <person name="Submissions S."/>
        </authorList>
    </citation>
    <scope>NUCLEOTIDE SEQUENCE [LARGE SCALE GENOMIC DNA]</scope>
    <source>
        <strain evidence="9">DSM 44718</strain>
    </source>
</reference>
<accession>A0A1H3TU20</accession>
<feature type="domain" description="RNA polymerase sigma-70 region 2" evidence="6">
    <location>
        <begin position="11"/>
        <end position="74"/>
    </location>
</feature>
<dbReference type="SUPFAM" id="SSF88946">
    <property type="entry name" value="Sigma2 domain of RNA polymerase sigma factors"/>
    <property type="match status" value="1"/>
</dbReference>
<dbReference type="NCBIfam" id="TIGR02983">
    <property type="entry name" value="SigE-fam_strep"/>
    <property type="match status" value="1"/>
</dbReference>
<dbReference type="NCBIfam" id="TIGR02937">
    <property type="entry name" value="sigma70-ECF"/>
    <property type="match status" value="1"/>
</dbReference>
<evidence type="ECO:0000313" key="9">
    <source>
        <dbReference type="Proteomes" id="UP000199632"/>
    </source>
</evidence>
<dbReference type="EMBL" id="FNQB01000003">
    <property type="protein sequence ID" value="SDZ53714.1"/>
    <property type="molecule type" value="Genomic_DNA"/>
</dbReference>
<proteinExistence type="inferred from homology"/>
<feature type="domain" description="RNA polymerase sigma factor 70 region 4 type 2" evidence="7">
    <location>
        <begin position="98"/>
        <end position="150"/>
    </location>
</feature>
<sequence length="169" mass="18960">MTFEEYVLARGPALVRLARLLVDDDHRADDLVQDVLAKAYQRWGRIVSADDPDRYVRRMLVNARNSWWRRAARRHEVSVPAVRPVAAADPPLDSADRDALWQLVAALPGRQRAALVLRYYEDLDDTAIAEILGCSTVTVRTHVMRGIAALRATVGDAGFPHTVPLRSRP</sequence>
<keyword evidence="5" id="KW-0804">Transcription</keyword>
<dbReference type="InterPro" id="IPR013325">
    <property type="entry name" value="RNA_pol_sigma_r2"/>
</dbReference>
<evidence type="ECO:0000313" key="8">
    <source>
        <dbReference type="EMBL" id="SDZ53714.1"/>
    </source>
</evidence>
<evidence type="ECO:0000259" key="6">
    <source>
        <dbReference type="Pfam" id="PF04542"/>
    </source>
</evidence>
<evidence type="ECO:0000256" key="5">
    <source>
        <dbReference type="ARBA" id="ARBA00023163"/>
    </source>
</evidence>
<comment type="similarity">
    <text evidence="1">Belongs to the sigma-70 factor family. ECF subfamily.</text>
</comment>
<dbReference type="CDD" id="cd06171">
    <property type="entry name" value="Sigma70_r4"/>
    <property type="match status" value="1"/>
</dbReference>
<dbReference type="AlphaFoldDB" id="A0A1H3TU20"/>
<evidence type="ECO:0000256" key="4">
    <source>
        <dbReference type="ARBA" id="ARBA00023125"/>
    </source>
</evidence>
<dbReference type="Gene3D" id="1.10.1740.10">
    <property type="match status" value="1"/>
</dbReference>
<gene>
    <name evidence="8" type="ORF">SAMN05421684_6387</name>
</gene>
<evidence type="ECO:0000256" key="2">
    <source>
        <dbReference type="ARBA" id="ARBA00023015"/>
    </source>
</evidence>
<evidence type="ECO:0000256" key="1">
    <source>
        <dbReference type="ARBA" id="ARBA00010641"/>
    </source>
</evidence>
<dbReference type="Pfam" id="PF04542">
    <property type="entry name" value="Sigma70_r2"/>
    <property type="match status" value="1"/>
</dbReference>
<dbReference type="Gene3D" id="1.10.10.10">
    <property type="entry name" value="Winged helix-like DNA-binding domain superfamily/Winged helix DNA-binding domain"/>
    <property type="match status" value="1"/>
</dbReference>
<dbReference type="InterPro" id="IPR007627">
    <property type="entry name" value="RNA_pol_sigma70_r2"/>
</dbReference>
<dbReference type="PANTHER" id="PTHR43133">
    <property type="entry name" value="RNA POLYMERASE ECF-TYPE SIGMA FACTO"/>
    <property type="match status" value="1"/>
</dbReference>
<evidence type="ECO:0000259" key="7">
    <source>
        <dbReference type="Pfam" id="PF08281"/>
    </source>
</evidence>
<dbReference type="GO" id="GO:0016987">
    <property type="term" value="F:sigma factor activity"/>
    <property type="evidence" value="ECO:0007669"/>
    <property type="project" value="UniProtKB-KW"/>
</dbReference>
<keyword evidence="2" id="KW-0805">Transcription regulation</keyword>
<dbReference type="Proteomes" id="UP000199632">
    <property type="component" value="Unassembled WGS sequence"/>
</dbReference>
<dbReference type="InterPro" id="IPR013249">
    <property type="entry name" value="RNA_pol_sigma70_r4_t2"/>
</dbReference>
<dbReference type="OrthoDB" id="3692620at2"/>
<dbReference type="GO" id="GO:0006352">
    <property type="term" value="P:DNA-templated transcription initiation"/>
    <property type="evidence" value="ECO:0007669"/>
    <property type="project" value="InterPro"/>
</dbReference>
<dbReference type="InterPro" id="IPR014325">
    <property type="entry name" value="RNA_pol_sigma-E_actinobac"/>
</dbReference>
<dbReference type="PANTHER" id="PTHR43133:SF50">
    <property type="entry name" value="ECF RNA POLYMERASE SIGMA FACTOR SIGM"/>
    <property type="match status" value="1"/>
</dbReference>
<dbReference type="InterPro" id="IPR036388">
    <property type="entry name" value="WH-like_DNA-bd_sf"/>
</dbReference>
<dbReference type="InterPro" id="IPR014284">
    <property type="entry name" value="RNA_pol_sigma-70_dom"/>
</dbReference>
<protein>
    <submittedName>
        <fullName evidence="8">RNA polymerase sigma-70 factor, sigma-E family</fullName>
    </submittedName>
</protein>
<dbReference type="RefSeq" id="WP_090800256.1">
    <property type="nucleotide sequence ID" value="NZ_BOND01000024.1"/>
</dbReference>
<dbReference type="STRING" id="137265.SAMN05421684_6387"/>
<dbReference type="InterPro" id="IPR039425">
    <property type="entry name" value="RNA_pol_sigma-70-like"/>
</dbReference>
<evidence type="ECO:0000256" key="3">
    <source>
        <dbReference type="ARBA" id="ARBA00023082"/>
    </source>
</evidence>
<dbReference type="InterPro" id="IPR013324">
    <property type="entry name" value="RNA_pol_sigma_r3/r4-like"/>
</dbReference>
<keyword evidence="9" id="KW-1185">Reference proteome</keyword>